<comment type="caution">
    <text evidence="2">The sequence shown here is derived from an EMBL/GenBank/DDBJ whole genome shotgun (WGS) entry which is preliminary data.</text>
</comment>
<dbReference type="PANTHER" id="PTHR36503">
    <property type="entry name" value="BLR2520 PROTEIN"/>
    <property type="match status" value="1"/>
</dbReference>
<proteinExistence type="predicted"/>
<gene>
    <name evidence="2" type="ORF">QJ048_11950</name>
</gene>
<feature type="domain" description="VOC" evidence="1">
    <location>
        <begin position="4"/>
        <end position="126"/>
    </location>
</feature>
<protein>
    <submittedName>
        <fullName evidence="2">VOC family protein</fullName>
    </submittedName>
</protein>
<dbReference type="Gene3D" id="3.10.180.10">
    <property type="entry name" value="2,3-Dihydroxybiphenyl 1,2-Dioxygenase, domain 1"/>
    <property type="match status" value="1"/>
</dbReference>
<dbReference type="InterPro" id="IPR029068">
    <property type="entry name" value="Glyas_Bleomycin-R_OHBP_Dase"/>
</dbReference>
<dbReference type="Pfam" id="PF00903">
    <property type="entry name" value="Glyoxalase"/>
    <property type="match status" value="1"/>
</dbReference>
<evidence type="ECO:0000259" key="1">
    <source>
        <dbReference type="PROSITE" id="PS51819"/>
    </source>
</evidence>
<name>A0ABT6RF63_9BACT</name>
<accession>A0ABT6RF63</accession>
<dbReference type="PROSITE" id="PS51819">
    <property type="entry name" value="VOC"/>
    <property type="match status" value="1"/>
</dbReference>
<organism evidence="2 3">
    <name type="scientific">Pinibacter soli</name>
    <dbReference type="NCBI Taxonomy" id="3044211"/>
    <lineage>
        <taxon>Bacteria</taxon>
        <taxon>Pseudomonadati</taxon>
        <taxon>Bacteroidota</taxon>
        <taxon>Chitinophagia</taxon>
        <taxon>Chitinophagales</taxon>
        <taxon>Chitinophagaceae</taxon>
        <taxon>Pinibacter</taxon>
    </lineage>
</organism>
<dbReference type="PANTHER" id="PTHR36503:SF1">
    <property type="entry name" value="BLR2520 PROTEIN"/>
    <property type="match status" value="1"/>
</dbReference>
<dbReference type="EMBL" id="JASBRG010000007">
    <property type="protein sequence ID" value="MDI3320492.1"/>
    <property type="molecule type" value="Genomic_DNA"/>
</dbReference>
<evidence type="ECO:0000313" key="3">
    <source>
        <dbReference type="Proteomes" id="UP001226434"/>
    </source>
</evidence>
<evidence type="ECO:0000313" key="2">
    <source>
        <dbReference type="EMBL" id="MDI3320492.1"/>
    </source>
</evidence>
<sequence>MQQRLSFLTIGVNDLEQMKDFYIEKFGWTPMKDSDGIVFFKLNGFILSLFPATELAEDISIPQDGSGFKRITTAMNFSSEKEVDEVFAELEQKGVRIVKPPAKVFWGGYSGYVADIENNYWEFAYNPFMAMDENGNVREHQ</sequence>
<dbReference type="InterPro" id="IPR037523">
    <property type="entry name" value="VOC_core"/>
</dbReference>
<dbReference type="RefSeq" id="WP_282334589.1">
    <property type="nucleotide sequence ID" value="NZ_JASBRG010000007.1"/>
</dbReference>
<dbReference type="InterPro" id="IPR004360">
    <property type="entry name" value="Glyas_Fos-R_dOase_dom"/>
</dbReference>
<dbReference type="SUPFAM" id="SSF54593">
    <property type="entry name" value="Glyoxalase/Bleomycin resistance protein/Dihydroxybiphenyl dioxygenase"/>
    <property type="match status" value="1"/>
</dbReference>
<reference evidence="2 3" key="1">
    <citation type="submission" date="2023-05" db="EMBL/GenBank/DDBJ databases">
        <title>Genome sequence of Pinibacter sp. MAH-24.</title>
        <authorList>
            <person name="Huq M.A."/>
        </authorList>
    </citation>
    <scope>NUCLEOTIDE SEQUENCE [LARGE SCALE GENOMIC DNA]</scope>
    <source>
        <strain evidence="2 3">MAH-24</strain>
    </source>
</reference>
<dbReference type="Proteomes" id="UP001226434">
    <property type="component" value="Unassembled WGS sequence"/>
</dbReference>
<keyword evidence="3" id="KW-1185">Reference proteome</keyword>